<dbReference type="InterPro" id="IPR016130">
    <property type="entry name" value="Tyr_Pase_AS"/>
</dbReference>
<dbReference type="PANTHER" id="PTHR10367">
    <property type="entry name" value="MRNA-CAPPING ENZYME"/>
    <property type="match status" value="1"/>
</dbReference>
<dbReference type="InterPro" id="IPR000340">
    <property type="entry name" value="Dual-sp_phosphatase_cat-dom"/>
</dbReference>
<evidence type="ECO:0000256" key="2">
    <source>
        <dbReference type="ARBA" id="ARBA00008601"/>
    </source>
</evidence>
<evidence type="ECO:0000256" key="6">
    <source>
        <dbReference type="ARBA" id="ARBA00023242"/>
    </source>
</evidence>
<dbReference type="Gene3D" id="3.90.190.10">
    <property type="entry name" value="Protein tyrosine phosphatase superfamily"/>
    <property type="match status" value="1"/>
</dbReference>
<comment type="similarity">
    <text evidence="2">Belongs to the protein-tyrosine phosphatase family. Non-receptor class dual specificity subfamily.</text>
</comment>
<dbReference type="SMART" id="SM00404">
    <property type="entry name" value="PTPc_motif"/>
    <property type="match status" value="1"/>
</dbReference>
<keyword evidence="3" id="KW-0378">Hydrolase</keyword>
<comment type="subunit">
    <text evidence="8">Monomer. May interact with SFRS7 and SFRS9/SRP30C.</text>
</comment>
<dbReference type="GO" id="GO:0003723">
    <property type="term" value="F:RNA binding"/>
    <property type="evidence" value="ECO:0007669"/>
    <property type="project" value="UniProtKB-KW"/>
</dbReference>
<dbReference type="PROSITE" id="PS50056">
    <property type="entry name" value="TYR_PHOSPHATASE_2"/>
    <property type="match status" value="1"/>
</dbReference>
<evidence type="ECO:0000313" key="15">
    <source>
        <dbReference type="Proteomes" id="UP000646548"/>
    </source>
</evidence>
<protein>
    <recommendedName>
        <fullName evidence="9">RNA/RNP complex-1-interacting phosphatase</fullName>
    </recommendedName>
    <alternativeName>
        <fullName evidence="10">Dual specificity protein phosphatase 11</fullName>
    </alternativeName>
    <alternativeName>
        <fullName evidence="11">Phosphatase that interacts with RNA/RNP complex 1</fullName>
    </alternativeName>
</protein>
<evidence type="ECO:0000256" key="1">
    <source>
        <dbReference type="ARBA" id="ARBA00004123"/>
    </source>
</evidence>
<proteinExistence type="inferred from homology"/>
<dbReference type="Pfam" id="PF00782">
    <property type="entry name" value="DSPc"/>
    <property type="match status" value="1"/>
</dbReference>
<evidence type="ECO:0000256" key="4">
    <source>
        <dbReference type="ARBA" id="ARBA00022884"/>
    </source>
</evidence>
<reference evidence="14" key="1">
    <citation type="journal article" name="BMC Genomics">
        <title>Long-read sequencing and de novo genome assembly of marine medaka (Oryzias melastigma).</title>
        <authorList>
            <person name="Liang P."/>
            <person name="Saqib H.S.A."/>
            <person name="Ni X."/>
            <person name="Shen Y."/>
        </authorList>
    </citation>
    <scope>NUCLEOTIDE SEQUENCE</scope>
    <source>
        <strain evidence="14">Bigg-433</strain>
    </source>
</reference>
<evidence type="ECO:0000256" key="10">
    <source>
        <dbReference type="ARBA" id="ARBA00076572"/>
    </source>
</evidence>
<gene>
    <name evidence="14" type="ORF">FQA47_003272</name>
</gene>
<dbReference type="GO" id="GO:0004651">
    <property type="term" value="F:polynucleotide 5'-phosphatase activity"/>
    <property type="evidence" value="ECO:0007669"/>
    <property type="project" value="TreeGrafter"/>
</dbReference>
<sequence>MSRKYQKTKKKNDIPDRWLDYSPVGKRLPGTRFIAFKVPLKQALNQKLPASAAFGPWELLDAVSRDRQELGLIIDLTFTSRYYGPQDLPESLRVVKIFTVGHQVPSNGTILSFKRAVRNFLRQNQNNDKLIGVHCTHGLNRTGYLICRYLIDVDGMEPAAAVKLFNSSRGHAMERKNYLDDLHQGPKRSNAGMEELEEEPKRGQATSRPTPTETPPRLDDAASYRSFPPNINSWPRPQPERPHPVPPRPPLFQPYRWGAPPPHSDWRRHPHPETNQFRPPPPSGPAWRPPHAPPEGRRWPAPQPHLQYSPSWAAGEEDWTPPGWRQSSREGWWRNGPEF</sequence>
<evidence type="ECO:0000256" key="7">
    <source>
        <dbReference type="ARBA" id="ARBA00054725"/>
    </source>
</evidence>
<evidence type="ECO:0000256" key="11">
    <source>
        <dbReference type="ARBA" id="ARBA00080235"/>
    </source>
</evidence>
<dbReference type="FunFam" id="3.90.190.10:FF:000064">
    <property type="entry name" value="RNA/RNP complex-1-interacting phosphatase homolog"/>
    <property type="match status" value="1"/>
</dbReference>
<feature type="domain" description="Tyrosine specific protein phosphatases" evidence="13">
    <location>
        <begin position="111"/>
        <end position="180"/>
    </location>
</feature>
<name>A0A834C189_ORYME</name>
<dbReference type="GO" id="GO:0004721">
    <property type="term" value="F:phosphoprotein phosphatase activity"/>
    <property type="evidence" value="ECO:0007669"/>
    <property type="project" value="UniProtKB-KW"/>
</dbReference>
<comment type="subcellular location">
    <subcellularLocation>
        <location evidence="1">Nucleus</location>
    </subcellularLocation>
</comment>
<keyword evidence="4" id="KW-0694">RNA-binding</keyword>
<comment type="caution">
    <text evidence="14">The sequence shown here is derived from an EMBL/GenBank/DDBJ whole genome shotgun (WGS) entry which is preliminary data.</text>
</comment>
<evidence type="ECO:0000256" key="5">
    <source>
        <dbReference type="ARBA" id="ARBA00022912"/>
    </source>
</evidence>
<accession>A0A834C189</accession>
<comment type="function">
    <text evidence="7">Possesses RNA 5'-triphosphatase and diphosphatase activities, but displays a poor protein-tyrosine phosphatase activity. In addition, has phosphatase activity with ATP, ADP and O-methylfluorescein phosphate (in vitro). Binds to RNA. May participate in nuclear mRNA metabolism.</text>
</comment>
<evidence type="ECO:0000256" key="9">
    <source>
        <dbReference type="ARBA" id="ARBA00068666"/>
    </source>
</evidence>
<evidence type="ECO:0000256" key="8">
    <source>
        <dbReference type="ARBA" id="ARBA00065987"/>
    </source>
</evidence>
<feature type="compositionally biased region" description="Pro residues" evidence="12">
    <location>
        <begin position="278"/>
        <end position="293"/>
    </location>
</feature>
<dbReference type="AlphaFoldDB" id="A0A834C189"/>
<evidence type="ECO:0000259" key="13">
    <source>
        <dbReference type="PROSITE" id="PS50056"/>
    </source>
</evidence>
<evidence type="ECO:0000256" key="3">
    <source>
        <dbReference type="ARBA" id="ARBA00022801"/>
    </source>
</evidence>
<evidence type="ECO:0000256" key="12">
    <source>
        <dbReference type="SAM" id="MobiDB-lite"/>
    </source>
</evidence>
<dbReference type="PANTHER" id="PTHR10367:SF9">
    <property type="entry name" value="DUAL-SPECIFICITY PHOSPHATASE 11 (RNA_RNP COMPLEX 1-INTERACTING)"/>
    <property type="match status" value="1"/>
</dbReference>
<dbReference type="InterPro" id="IPR000387">
    <property type="entry name" value="Tyr_Pase_dom"/>
</dbReference>
<evidence type="ECO:0000313" key="14">
    <source>
        <dbReference type="EMBL" id="KAF6721144.1"/>
    </source>
</evidence>
<dbReference type="Proteomes" id="UP000646548">
    <property type="component" value="Unassembled WGS sequence"/>
</dbReference>
<keyword evidence="6" id="KW-0539">Nucleus</keyword>
<feature type="region of interest" description="Disordered" evidence="12">
    <location>
        <begin position="193"/>
        <end position="339"/>
    </location>
</feature>
<dbReference type="EMBL" id="WKFB01000501">
    <property type="protein sequence ID" value="KAF6721144.1"/>
    <property type="molecule type" value="Genomic_DNA"/>
</dbReference>
<dbReference type="GO" id="GO:0005634">
    <property type="term" value="C:nucleus"/>
    <property type="evidence" value="ECO:0007669"/>
    <property type="project" value="UniProtKB-SubCell"/>
</dbReference>
<dbReference type="SUPFAM" id="SSF52799">
    <property type="entry name" value="(Phosphotyrosine protein) phosphatases II"/>
    <property type="match status" value="1"/>
</dbReference>
<dbReference type="InterPro" id="IPR051029">
    <property type="entry name" value="mRNA_Capping_Enz/RNA_Phosphat"/>
</dbReference>
<organism evidence="14 15">
    <name type="scientific">Oryzias melastigma</name>
    <name type="common">Marine medaka</name>
    <dbReference type="NCBI Taxonomy" id="30732"/>
    <lineage>
        <taxon>Eukaryota</taxon>
        <taxon>Metazoa</taxon>
        <taxon>Chordata</taxon>
        <taxon>Craniata</taxon>
        <taxon>Vertebrata</taxon>
        <taxon>Euteleostomi</taxon>
        <taxon>Actinopterygii</taxon>
        <taxon>Neopterygii</taxon>
        <taxon>Teleostei</taxon>
        <taxon>Neoteleostei</taxon>
        <taxon>Acanthomorphata</taxon>
        <taxon>Ovalentaria</taxon>
        <taxon>Atherinomorphae</taxon>
        <taxon>Beloniformes</taxon>
        <taxon>Adrianichthyidae</taxon>
        <taxon>Oryziinae</taxon>
        <taxon>Oryzias</taxon>
    </lineage>
</organism>
<dbReference type="PROSITE" id="PS00383">
    <property type="entry name" value="TYR_PHOSPHATASE_1"/>
    <property type="match status" value="1"/>
</dbReference>
<dbReference type="InterPro" id="IPR003595">
    <property type="entry name" value="Tyr_Pase_cat"/>
</dbReference>
<keyword evidence="5" id="KW-0904">Protein phosphatase</keyword>
<dbReference type="CDD" id="cd17665">
    <property type="entry name" value="DSP_DUSP11"/>
    <property type="match status" value="1"/>
</dbReference>
<dbReference type="InterPro" id="IPR029021">
    <property type="entry name" value="Prot-tyrosine_phosphatase-like"/>
</dbReference>